<accession>A0A7T0G349</accession>
<gene>
    <name evidence="1" type="ORF">G3M78_05955</name>
</gene>
<dbReference type="Proteomes" id="UP000594464">
    <property type="component" value="Chromosome"/>
</dbReference>
<dbReference type="KEGG" id="nva:G3M78_05955"/>
<proteinExistence type="predicted"/>
<dbReference type="InterPro" id="IPR039968">
    <property type="entry name" value="BcerS-like"/>
</dbReference>
<dbReference type="InterPro" id="IPR016181">
    <property type="entry name" value="Acyl_CoA_acyltransferase"/>
</dbReference>
<protein>
    <recommendedName>
        <fullName evidence="3">N-acetyltransferase</fullName>
    </recommendedName>
</protein>
<evidence type="ECO:0000313" key="1">
    <source>
        <dbReference type="EMBL" id="QPJ64953.1"/>
    </source>
</evidence>
<evidence type="ECO:0008006" key="3">
    <source>
        <dbReference type="Google" id="ProtNLM"/>
    </source>
</evidence>
<name>A0A7T0G349_9BACT</name>
<dbReference type="SUPFAM" id="SSF55729">
    <property type="entry name" value="Acyl-CoA N-acyltransferases (Nat)"/>
    <property type="match status" value="1"/>
</dbReference>
<dbReference type="Gene3D" id="3.40.630.30">
    <property type="match status" value="1"/>
</dbReference>
<organism evidence="1 2">
    <name type="scientific">Candidatus Nitrohelix vancouverensis</name>
    <dbReference type="NCBI Taxonomy" id="2705534"/>
    <lineage>
        <taxon>Bacteria</taxon>
        <taxon>Pseudomonadati</taxon>
        <taxon>Nitrospinota/Tectimicrobiota group</taxon>
        <taxon>Nitrospinota</taxon>
        <taxon>Nitrospinia</taxon>
        <taxon>Nitrospinales</taxon>
        <taxon>Nitrospinaceae</taxon>
        <taxon>Candidatus Nitrohelix</taxon>
    </lineage>
</organism>
<evidence type="ECO:0000313" key="2">
    <source>
        <dbReference type="Proteomes" id="UP000594464"/>
    </source>
</evidence>
<dbReference type="PANTHER" id="PTHR41368:SF1">
    <property type="entry name" value="PROTEIN YGHO"/>
    <property type="match status" value="1"/>
</dbReference>
<dbReference type="AlphaFoldDB" id="A0A7T0G349"/>
<dbReference type="EMBL" id="CP048620">
    <property type="protein sequence ID" value="QPJ64953.1"/>
    <property type="molecule type" value="Genomic_DNA"/>
</dbReference>
<reference evidence="2" key="1">
    <citation type="submission" date="2020-02" db="EMBL/GenBank/DDBJ databases">
        <title>Genomic and physiological characterization of two novel Nitrospinaceae genera.</title>
        <authorList>
            <person name="Mueller A.J."/>
            <person name="Jung M.-Y."/>
            <person name="Strachan C.R."/>
            <person name="Herbold C.W."/>
            <person name="Kirkegaard R.H."/>
            <person name="Daims H."/>
        </authorList>
    </citation>
    <scope>NUCLEOTIDE SEQUENCE [LARGE SCALE GENOMIC DNA]</scope>
</reference>
<sequence length="372" mass="43465">MPLALEKVVSQRDRERFIELPWTLYRHDRQWVPPLRRERYEFLNPSVNPFFKDAEVELYLATLHGVPAGRIALTLNHSHNAFHNEKTGFFGMFESIDDSAVADLLLDCAADWLQRKKLDTLLGPMNLSTNHECGLQVSGFDERVVFGIPYNPPYYVDLLENWGLQKAKDLISFYLHIKKVPDYLERIVSRIKARNRFSVRTINLKRFPEEIELLWSIYNSAWSRNWGFSPMSKDEFIYSAKEMKQIVNPSLCLIAERQGEPVGFSIALPDINQALKPLNGNLFPFGWLKFLIGLRKIDGVRCITLGVPKKFQKSGIDSVLYHETYRQLVLQKIENCEMSWILEDNQPMLSALERLQAHEYRRHRIYEFTPKS</sequence>
<dbReference type="PANTHER" id="PTHR41368">
    <property type="entry name" value="PROTEIN YGHO"/>
    <property type="match status" value="1"/>
</dbReference>